<feature type="transmembrane region" description="Helical" evidence="6">
    <location>
        <begin position="148"/>
        <end position="169"/>
    </location>
</feature>
<feature type="transmembrane region" description="Helical" evidence="6">
    <location>
        <begin position="111"/>
        <end position="136"/>
    </location>
</feature>
<feature type="transmembrane region" description="Helical" evidence="6">
    <location>
        <begin position="88"/>
        <end position="105"/>
    </location>
</feature>
<feature type="transmembrane region" description="Helical" evidence="6">
    <location>
        <begin position="368"/>
        <end position="391"/>
    </location>
</feature>
<evidence type="ECO:0000259" key="7">
    <source>
        <dbReference type="PROSITE" id="PS50850"/>
    </source>
</evidence>
<evidence type="ECO:0000313" key="8">
    <source>
        <dbReference type="EMBL" id="BAH35455.1"/>
    </source>
</evidence>
<feature type="transmembrane region" description="Helical" evidence="6">
    <location>
        <begin position="59"/>
        <end position="81"/>
    </location>
</feature>
<evidence type="ECO:0000256" key="3">
    <source>
        <dbReference type="ARBA" id="ARBA00022692"/>
    </source>
</evidence>
<reference evidence="9" key="1">
    <citation type="submission" date="2005-03" db="EMBL/GenBank/DDBJ databases">
        <title>Comparison of the complete genome sequences of Rhodococcus erythropolis PR4 and Rhodococcus opacus B4.</title>
        <authorList>
            <person name="Takarada H."/>
            <person name="Sekine M."/>
            <person name="Hosoyama A."/>
            <person name="Yamada R."/>
            <person name="Fujisawa T."/>
            <person name="Omata S."/>
            <person name="Shimizu A."/>
            <person name="Tsukatani N."/>
            <person name="Tanikawa S."/>
            <person name="Fujita N."/>
            <person name="Harayama S."/>
        </authorList>
    </citation>
    <scope>NUCLEOTIDE SEQUENCE [LARGE SCALE GENOMIC DNA]</scope>
    <source>
        <strain evidence="9">PR4 / NBRC 100887</strain>
    </source>
</reference>
<name>C0ZNV9_RHOE4</name>
<evidence type="ECO:0000256" key="1">
    <source>
        <dbReference type="ARBA" id="ARBA00004651"/>
    </source>
</evidence>
<evidence type="ECO:0000256" key="4">
    <source>
        <dbReference type="ARBA" id="ARBA00022989"/>
    </source>
</evidence>
<evidence type="ECO:0000256" key="6">
    <source>
        <dbReference type="SAM" id="Phobius"/>
    </source>
</evidence>
<dbReference type="CDD" id="cd17321">
    <property type="entry name" value="MFS_MMR_MDR_like"/>
    <property type="match status" value="1"/>
</dbReference>
<gene>
    <name evidence="8" type="ordered locus">RER_47470</name>
</gene>
<dbReference type="eggNOG" id="COG0477">
    <property type="taxonomic scope" value="Bacteria"/>
</dbReference>
<dbReference type="Proteomes" id="UP000002204">
    <property type="component" value="Chromosome"/>
</dbReference>
<feature type="transmembrane region" description="Helical" evidence="6">
    <location>
        <begin position="277"/>
        <end position="299"/>
    </location>
</feature>
<dbReference type="EMBL" id="AP008957">
    <property type="protein sequence ID" value="BAH35455.1"/>
    <property type="molecule type" value="Genomic_DNA"/>
</dbReference>
<keyword evidence="3 6" id="KW-0812">Transmembrane</keyword>
<feature type="transmembrane region" description="Helical" evidence="6">
    <location>
        <begin position="209"/>
        <end position="227"/>
    </location>
</feature>
<proteinExistence type="predicted"/>
<protein>
    <submittedName>
        <fullName evidence="8">Putative drug resistance efflux protein</fullName>
    </submittedName>
</protein>
<feature type="transmembrane region" description="Helical" evidence="6">
    <location>
        <begin position="336"/>
        <end position="356"/>
    </location>
</feature>
<feature type="transmembrane region" description="Helical" evidence="6">
    <location>
        <begin position="21"/>
        <end position="47"/>
    </location>
</feature>
<keyword evidence="2" id="KW-0813">Transport</keyword>
<dbReference type="AlphaFoldDB" id="C0ZNV9"/>
<feature type="transmembrane region" description="Helical" evidence="6">
    <location>
        <begin position="305"/>
        <end position="324"/>
    </location>
</feature>
<dbReference type="Gene3D" id="1.20.1250.20">
    <property type="entry name" value="MFS general substrate transporter like domains"/>
    <property type="match status" value="1"/>
</dbReference>
<feature type="transmembrane region" description="Helical" evidence="6">
    <location>
        <begin position="233"/>
        <end position="256"/>
    </location>
</feature>
<dbReference type="InterPro" id="IPR020846">
    <property type="entry name" value="MFS_dom"/>
</dbReference>
<feature type="transmembrane region" description="Helical" evidence="6">
    <location>
        <begin position="475"/>
        <end position="496"/>
    </location>
</feature>
<dbReference type="GO" id="GO:0005886">
    <property type="term" value="C:plasma membrane"/>
    <property type="evidence" value="ECO:0007669"/>
    <property type="project" value="UniProtKB-SubCell"/>
</dbReference>
<feature type="transmembrane region" description="Helical" evidence="6">
    <location>
        <begin position="412"/>
        <end position="430"/>
    </location>
</feature>
<dbReference type="Pfam" id="PF07690">
    <property type="entry name" value="MFS_1"/>
    <property type="match status" value="1"/>
</dbReference>
<keyword evidence="5 6" id="KW-0472">Membrane</keyword>
<dbReference type="KEGG" id="rer:RER_47470"/>
<evidence type="ECO:0000256" key="5">
    <source>
        <dbReference type="ARBA" id="ARBA00023136"/>
    </source>
</evidence>
<keyword evidence="4 6" id="KW-1133">Transmembrane helix</keyword>
<dbReference type="PANTHER" id="PTHR42718:SF9">
    <property type="entry name" value="MAJOR FACILITATOR SUPERFAMILY MULTIDRUG TRANSPORTER MFSC"/>
    <property type="match status" value="1"/>
</dbReference>
<reference evidence="8 9" key="2">
    <citation type="journal article" date="2006" name="Environ. Microbiol.">
        <title>Sequence analysis of three plasmids harboured in Rhodococcus erythropolis strain PR4.</title>
        <authorList>
            <person name="Sekine M."/>
            <person name="Tanikawa S."/>
            <person name="Omata S."/>
            <person name="Saito M."/>
            <person name="Fujisawa T."/>
            <person name="Tsukatani N."/>
            <person name="Tajima T."/>
            <person name="Sekigawa T."/>
            <person name="Kosugi H."/>
            <person name="Matsuo Y."/>
            <person name="Nishiko R."/>
            <person name="Imamura K."/>
            <person name="Ito M."/>
            <person name="Narita H."/>
            <person name="Tago S."/>
            <person name="Fujita N."/>
            <person name="Harayama S."/>
        </authorList>
    </citation>
    <scope>NUCLEOTIDE SEQUENCE [LARGE SCALE GENOMIC DNA]</scope>
    <source>
        <strain evidence="9">PR4 / NBRC 100887</strain>
    </source>
</reference>
<evidence type="ECO:0000313" key="9">
    <source>
        <dbReference type="Proteomes" id="UP000002204"/>
    </source>
</evidence>
<evidence type="ECO:0000256" key="2">
    <source>
        <dbReference type="ARBA" id="ARBA00022448"/>
    </source>
</evidence>
<sequence>MSTNTSIPTESRANSDARQGLVLATLCAVTVLVIAFVAAINLAVPLLTSGSLHPSSTQLLWIVDSYVTVFACLVIPCGALGDRFGRKGVLTIGLILFAAGAAVSASSPTVAVMLIGRCVTGVGAACVLSNSLAILMHATPPQKRPRAIAIWASSTGFGGVAGNVGGGALLQTGSWRWLFVAVVPIALAGAAAVAYLAPRTPRNHRGLDPVGTVLLTAATFGLLVGVIEGPESGWGSITVISAFVASAALYAAWIIVELRVEQPLLDPRLFRLPLLRAGCLGMTVAFFGLFALFYVNASFLQYAKGFSVLTTGLAVIPLTIPLLFGARFVPLISARLGSTITVAAAFAFIGVGMFGLSTSTAHTPYFAYALWLVVIGIGAAAALPVLTHDIADSLPLEQAGVGSGLQATAREFGSALGVAVIGTILTSRFISALPESMRDGDGAAPRTVADGLEMADTPLAHDAVLSAFTTGADSAVRVIAIITLIAGCLVTAQSAWSNRTRTKETEQVH</sequence>
<dbReference type="InterPro" id="IPR036259">
    <property type="entry name" value="MFS_trans_sf"/>
</dbReference>
<dbReference type="InterPro" id="IPR011701">
    <property type="entry name" value="MFS"/>
</dbReference>
<feature type="transmembrane region" description="Helical" evidence="6">
    <location>
        <begin position="175"/>
        <end position="197"/>
    </location>
</feature>
<organism evidence="8 9">
    <name type="scientific">Rhodococcus erythropolis (strain PR4 / NBRC 100887)</name>
    <dbReference type="NCBI Taxonomy" id="234621"/>
    <lineage>
        <taxon>Bacteria</taxon>
        <taxon>Bacillati</taxon>
        <taxon>Actinomycetota</taxon>
        <taxon>Actinomycetes</taxon>
        <taxon>Mycobacteriales</taxon>
        <taxon>Nocardiaceae</taxon>
        <taxon>Rhodococcus</taxon>
        <taxon>Rhodococcus erythropolis group</taxon>
    </lineage>
</organism>
<dbReference type="SUPFAM" id="SSF103473">
    <property type="entry name" value="MFS general substrate transporter"/>
    <property type="match status" value="1"/>
</dbReference>
<dbReference type="PANTHER" id="PTHR42718">
    <property type="entry name" value="MAJOR FACILITATOR SUPERFAMILY MULTIDRUG TRANSPORTER MFSC"/>
    <property type="match status" value="1"/>
</dbReference>
<dbReference type="GO" id="GO:0022857">
    <property type="term" value="F:transmembrane transporter activity"/>
    <property type="evidence" value="ECO:0007669"/>
    <property type="project" value="InterPro"/>
</dbReference>
<feature type="domain" description="Major facilitator superfamily (MFS) profile" evidence="7">
    <location>
        <begin position="22"/>
        <end position="495"/>
    </location>
</feature>
<comment type="subcellular location">
    <subcellularLocation>
        <location evidence="1">Cell membrane</location>
        <topology evidence="1">Multi-pass membrane protein</topology>
    </subcellularLocation>
</comment>
<dbReference type="Gene3D" id="1.20.1720.10">
    <property type="entry name" value="Multidrug resistance protein D"/>
    <property type="match status" value="1"/>
</dbReference>
<accession>C0ZNV9</accession>
<dbReference type="PROSITE" id="PS50850">
    <property type="entry name" value="MFS"/>
    <property type="match status" value="1"/>
</dbReference>
<dbReference type="HOGENOM" id="CLU_000960_28_2_11"/>